<evidence type="ECO:0000313" key="3">
    <source>
        <dbReference type="Proteomes" id="UP000249720"/>
    </source>
</evidence>
<dbReference type="InterPro" id="IPR036063">
    <property type="entry name" value="Smr_dom_sf"/>
</dbReference>
<keyword evidence="3" id="KW-1185">Reference proteome</keyword>
<dbReference type="Gene3D" id="3.30.1370.110">
    <property type="match status" value="1"/>
</dbReference>
<dbReference type="Pfam" id="PF01713">
    <property type="entry name" value="Smr"/>
    <property type="match status" value="1"/>
</dbReference>
<sequence>MKYQVGDEIIVLHNHETGKVVEIINDKMVLIEVRGVQFPAYTDQIDFPYFYRFSKQLNEKEKAAPKPAPKMYVDQIPKEKPKPNQAKVANGVWLSLFPVFSFDEFNDEIVDKFKIYLSNRTNTAYDLEYSHNLGGERILDLKINLLPFHDFYLHDLDFAAVNDAPAFHFTFQLQNPQKNKAPFFEVTHKIKAKQLFLKVEALKANNQPAIEYLLFDHYPDALPEPEKIALTGLAAQGYKVYEAKKIRENLPSPRSEVDLHMEKLLDDWKSMSNYDILMYQLKEFEKWYDLAVAHRQPSLIVIHGVGSGKLRDEIHDLLKGRKEVKTFINQYHPRYGYGATEIYFQY</sequence>
<evidence type="ECO:0000259" key="1">
    <source>
        <dbReference type="Pfam" id="PF01713"/>
    </source>
</evidence>
<proteinExistence type="predicted"/>
<feature type="domain" description="Smr" evidence="1">
    <location>
        <begin position="283"/>
        <end position="344"/>
    </location>
</feature>
<reference evidence="2 3" key="1">
    <citation type="submission" date="2018-06" db="EMBL/GenBank/DDBJ databases">
        <title>Genomic Encyclopedia of Archaeal and Bacterial Type Strains, Phase II (KMG-II): from individual species to whole genera.</title>
        <authorList>
            <person name="Goeker M."/>
        </authorList>
    </citation>
    <scope>NUCLEOTIDE SEQUENCE [LARGE SCALE GENOMIC DNA]</scope>
    <source>
        <strain evidence="2 3">DSM 23241</strain>
    </source>
</reference>
<organism evidence="2 3">
    <name type="scientific">Hydrotalea sandarakina</name>
    <dbReference type="NCBI Taxonomy" id="1004304"/>
    <lineage>
        <taxon>Bacteria</taxon>
        <taxon>Pseudomonadati</taxon>
        <taxon>Bacteroidota</taxon>
        <taxon>Chitinophagia</taxon>
        <taxon>Chitinophagales</taxon>
        <taxon>Chitinophagaceae</taxon>
        <taxon>Hydrotalea</taxon>
    </lineage>
</organism>
<dbReference type="Proteomes" id="UP000249720">
    <property type="component" value="Unassembled WGS sequence"/>
</dbReference>
<gene>
    <name evidence="2" type="ORF">LX80_00182</name>
</gene>
<dbReference type="EMBL" id="QKZV01000001">
    <property type="protein sequence ID" value="PZX65691.1"/>
    <property type="molecule type" value="Genomic_DNA"/>
</dbReference>
<accession>A0A2W7RYV2</accession>
<evidence type="ECO:0000313" key="2">
    <source>
        <dbReference type="EMBL" id="PZX65691.1"/>
    </source>
</evidence>
<dbReference type="OrthoDB" id="1524810at2"/>
<dbReference type="RefSeq" id="WP_111293158.1">
    <property type="nucleotide sequence ID" value="NZ_QKZV01000001.1"/>
</dbReference>
<dbReference type="AlphaFoldDB" id="A0A2W7RYV2"/>
<protein>
    <submittedName>
        <fullName evidence="2">Smr domain-containing protein</fullName>
    </submittedName>
</protein>
<dbReference type="InterPro" id="IPR002625">
    <property type="entry name" value="Smr_dom"/>
</dbReference>
<name>A0A2W7RYV2_9BACT</name>
<comment type="caution">
    <text evidence="2">The sequence shown here is derived from an EMBL/GenBank/DDBJ whole genome shotgun (WGS) entry which is preliminary data.</text>
</comment>